<comment type="caution">
    <text evidence="1">The sequence shown here is derived from an EMBL/GenBank/DDBJ whole genome shotgun (WGS) entry which is preliminary data.</text>
</comment>
<reference evidence="1 2" key="1">
    <citation type="submission" date="2015-01" db="EMBL/GenBank/DDBJ databases">
        <title>Genome Sequencing of Rickettsiales /home/snadendla/prok_pipe/test/illegal_ec_num.txt.</title>
        <authorList>
            <person name="Daugherty S.C."/>
            <person name="Su Q."/>
            <person name="Abolude K."/>
            <person name="Beier-Sexton M."/>
            <person name="Carlyon J.A."/>
            <person name="Carter R."/>
            <person name="Day N.P."/>
            <person name="Dumler S.J."/>
            <person name="Dyachenko V."/>
            <person name="Godinez A."/>
            <person name="Kurtti T.J."/>
            <person name="Lichay M."/>
            <person name="Mullins K.E."/>
            <person name="Ott S."/>
            <person name="Pappas-Brown V."/>
            <person name="Paris D.H."/>
            <person name="Patel P."/>
            <person name="Richards A.L."/>
            <person name="Sadzewicz L."/>
            <person name="Sears K."/>
            <person name="Seidman D."/>
            <person name="Sengamalay N."/>
            <person name="Stenos J."/>
            <person name="Tallon L.J."/>
            <person name="Vincent G."/>
            <person name="Fraser C.M."/>
            <person name="Munderloh U."/>
            <person name="Dunning-Hotopp J.C."/>
        </authorList>
    </citation>
    <scope>NUCLEOTIDE SEQUENCE [LARGE SCALE GENOMIC DNA]</scope>
    <source>
        <strain evidence="1 2">T170-B</strain>
    </source>
</reference>
<protein>
    <submittedName>
        <fullName evidence="1">Uncharacterized protein</fullName>
    </submittedName>
</protein>
<accession>A0A0F3RES7</accession>
<dbReference type="AlphaFoldDB" id="A0A0F3RES7"/>
<evidence type="ECO:0000313" key="2">
    <source>
        <dbReference type="Proteomes" id="UP000033736"/>
    </source>
</evidence>
<keyword evidence="2" id="KW-1185">Reference proteome</keyword>
<proteinExistence type="predicted"/>
<dbReference type="EMBL" id="LAOQ01000003">
    <property type="protein sequence ID" value="KJW04763.1"/>
    <property type="molecule type" value="Genomic_DNA"/>
</dbReference>
<name>A0A0F3RES7_9RICK</name>
<sequence length="98" mass="11267">MNFIKKTFISIFIILISLSLAITLTVYSANKGHLNEPLKKIIEFYLSKNDIKAVLHNLEFKENRLSIDKISLSLIDMLEEKLTILIFSLISKISSLIR</sequence>
<gene>
    <name evidence="1" type="ORF">RAT170B_1082</name>
</gene>
<evidence type="ECO:0000313" key="1">
    <source>
        <dbReference type="EMBL" id="KJW04763.1"/>
    </source>
</evidence>
<organism evidence="1 2">
    <name type="scientific">Rickettsia argasii T170-B</name>
    <dbReference type="NCBI Taxonomy" id="1268837"/>
    <lineage>
        <taxon>Bacteria</taxon>
        <taxon>Pseudomonadati</taxon>
        <taxon>Pseudomonadota</taxon>
        <taxon>Alphaproteobacteria</taxon>
        <taxon>Rickettsiales</taxon>
        <taxon>Rickettsiaceae</taxon>
        <taxon>Rickettsieae</taxon>
        <taxon>Rickettsia</taxon>
        <taxon>spotted fever group</taxon>
    </lineage>
</organism>
<dbReference type="PATRIC" id="fig|1268837.3.peg.1283"/>
<dbReference type="Proteomes" id="UP000033736">
    <property type="component" value="Unassembled WGS sequence"/>
</dbReference>